<dbReference type="RefSeq" id="XP_052132161.1">
    <property type="nucleotide sequence ID" value="XM_052276201.1"/>
</dbReference>
<gene>
    <name evidence="4" type="primary">LOC127751916</name>
</gene>
<name>A0A9C6XVI0_FRAOC</name>
<sequence>MSCRSRRWQPSPESAARARLRFSIRSVPHDRHLFLLPLSSDSSGGVVLIAESAERGAQLLSRLAPLPRTGPGGEVHVLLAVRRAEAGALQDLGALKGVAITLLQEVSPAALVPGTQRALLSDSPLWQSLGEPDGAAGLDQASQDASVGALAVGVQLLGAALRAAHRIKCPTPAPPGGDGADSAPPAVFCPALHAMAPDEWKSILERVTAFSDSAATKGAAAKLRFGMSLRTAARVLVKRSQSEYFEKAGLLVGGKDLQLESTRFSFPALRPGVDEDCGAAQRSPASSSSSSSSSSQGTRSTAATTSTPQRTKAVNRVTLERHPRTTPAPSSGFGADWSWILGGGADGPDGDFWTMLYMLLGAAAVMLFVFLCCFYIVYNNFRVKGNKAQDNDSISPPVSRAASRRSSGSS</sequence>
<evidence type="ECO:0000313" key="4">
    <source>
        <dbReference type="RefSeq" id="XP_052132161.1"/>
    </source>
</evidence>
<dbReference type="AlphaFoldDB" id="A0A9C6XVI0"/>
<keyword evidence="2" id="KW-1133">Transmembrane helix</keyword>
<accession>A0A9C6XVI0</accession>
<dbReference type="OrthoDB" id="10517275at2759"/>
<feature type="region of interest" description="Disordered" evidence="1">
    <location>
        <begin position="275"/>
        <end position="330"/>
    </location>
</feature>
<dbReference type="Proteomes" id="UP000504606">
    <property type="component" value="Unplaced"/>
</dbReference>
<dbReference type="GeneID" id="127751916"/>
<organism evidence="3 4">
    <name type="scientific">Frankliniella occidentalis</name>
    <name type="common">Western flower thrips</name>
    <name type="synonym">Euthrips occidentalis</name>
    <dbReference type="NCBI Taxonomy" id="133901"/>
    <lineage>
        <taxon>Eukaryota</taxon>
        <taxon>Metazoa</taxon>
        <taxon>Ecdysozoa</taxon>
        <taxon>Arthropoda</taxon>
        <taxon>Hexapoda</taxon>
        <taxon>Insecta</taxon>
        <taxon>Pterygota</taxon>
        <taxon>Neoptera</taxon>
        <taxon>Paraneoptera</taxon>
        <taxon>Thysanoptera</taxon>
        <taxon>Terebrantia</taxon>
        <taxon>Thripoidea</taxon>
        <taxon>Thripidae</taxon>
        <taxon>Frankliniella</taxon>
    </lineage>
</organism>
<keyword evidence="2" id="KW-0472">Membrane</keyword>
<keyword evidence="2" id="KW-0812">Transmembrane</keyword>
<keyword evidence="3" id="KW-1185">Reference proteome</keyword>
<feature type="transmembrane region" description="Helical" evidence="2">
    <location>
        <begin position="355"/>
        <end position="378"/>
    </location>
</feature>
<evidence type="ECO:0000256" key="1">
    <source>
        <dbReference type="SAM" id="MobiDB-lite"/>
    </source>
</evidence>
<proteinExistence type="predicted"/>
<dbReference type="KEGG" id="foc:127751916"/>
<feature type="compositionally biased region" description="Low complexity" evidence="1">
    <location>
        <begin position="278"/>
        <end position="311"/>
    </location>
</feature>
<feature type="compositionally biased region" description="Low complexity" evidence="1">
    <location>
        <begin position="393"/>
        <end position="410"/>
    </location>
</feature>
<evidence type="ECO:0000256" key="2">
    <source>
        <dbReference type="SAM" id="Phobius"/>
    </source>
</evidence>
<feature type="region of interest" description="Disordered" evidence="1">
    <location>
        <begin position="388"/>
        <end position="410"/>
    </location>
</feature>
<evidence type="ECO:0000313" key="3">
    <source>
        <dbReference type="Proteomes" id="UP000504606"/>
    </source>
</evidence>
<reference evidence="4" key="1">
    <citation type="submission" date="2025-08" db="UniProtKB">
        <authorList>
            <consortium name="RefSeq"/>
        </authorList>
    </citation>
    <scope>IDENTIFICATION</scope>
    <source>
        <tissue evidence="4">Whole organism</tissue>
    </source>
</reference>
<protein>
    <submittedName>
        <fullName evidence="4">Uncharacterized protein LOC127751916 isoform X1</fullName>
    </submittedName>
</protein>